<dbReference type="GO" id="GO:0003677">
    <property type="term" value="F:DNA binding"/>
    <property type="evidence" value="ECO:0007669"/>
    <property type="project" value="UniProtKB-UniRule"/>
</dbReference>
<dbReference type="NCBIfam" id="NF003992">
    <property type="entry name" value="PRK05472.2-1"/>
    <property type="match status" value="1"/>
</dbReference>
<dbReference type="GO" id="GO:0051775">
    <property type="term" value="P:response to redox state"/>
    <property type="evidence" value="ECO:0007669"/>
    <property type="project" value="InterPro"/>
</dbReference>
<name>A0A1I4JNH3_9FIRM</name>
<dbReference type="HAMAP" id="MF_01131">
    <property type="entry name" value="Rex"/>
    <property type="match status" value="1"/>
</dbReference>
<reference evidence="10" key="1">
    <citation type="submission" date="2016-10" db="EMBL/GenBank/DDBJ databases">
        <authorList>
            <person name="Varghese N."/>
            <person name="Submissions S."/>
        </authorList>
    </citation>
    <scope>NUCLEOTIDE SEQUENCE [LARGE SCALE GENOMIC DNA]</scope>
    <source>
        <strain evidence="10">DSM 13327</strain>
    </source>
</reference>
<evidence type="ECO:0000256" key="7">
    <source>
        <dbReference type="HAMAP-Rule" id="MF_01131"/>
    </source>
</evidence>
<dbReference type="InterPro" id="IPR036291">
    <property type="entry name" value="NAD(P)-bd_dom_sf"/>
</dbReference>
<dbReference type="NCBIfam" id="NF003994">
    <property type="entry name" value="PRK05472.2-3"/>
    <property type="match status" value="1"/>
</dbReference>
<dbReference type="NCBIfam" id="NF003989">
    <property type="entry name" value="PRK05472.1-3"/>
    <property type="match status" value="1"/>
</dbReference>
<dbReference type="PANTHER" id="PTHR35786">
    <property type="entry name" value="REDOX-SENSING TRANSCRIPTIONAL REPRESSOR REX"/>
    <property type="match status" value="1"/>
</dbReference>
<evidence type="ECO:0000256" key="3">
    <source>
        <dbReference type="ARBA" id="ARBA00023015"/>
    </source>
</evidence>
<dbReference type="EMBL" id="FOTS01000013">
    <property type="protein sequence ID" value="SFL68090.1"/>
    <property type="molecule type" value="Genomic_DNA"/>
</dbReference>
<comment type="subunit">
    <text evidence="7">Homodimer.</text>
</comment>
<feature type="binding site" evidence="7">
    <location>
        <begin position="94"/>
        <end position="99"/>
    </location>
    <ligand>
        <name>NAD(+)</name>
        <dbReference type="ChEBI" id="CHEBI:57540"/>
    </ligand>
</feature>
<dbReference type="SUPFAM" id="SSF46785">
    <property type="entry name" value="Winged helix' DNA-binding domain"/>
    <property type="match status" value="1"/>
</dbReference>
<dbReference type="RefSeq" id="WP_090935468.1">
    <property type="nucleotide sequence ID" value="NZ_FOTS01000013.1"/>
</dbReference>
<keyword evidence="1 7" id="KW-0963">Cytoplasm</keyword>
<dbReference type="NCBIfam" id="NF003995">
    <property type="entry name" value="PRK05472.2-4"/>
    <property type="match status" value="1"/>
</dbReference>
<dbReference type="SMART" id="SM00881">
    <property type="entry name" value="CoA_binding"/>
    <property type="match status" value="1"/>
</dbReference>
<keyword evidence="6 7" id="KW-0804">Transcription</keyword>
<dbReference type="STRING" id="1123291.SAMN04490355_101348"/>
<dbReference type="OrthoDB" id="9784760at2"/>
<dbReference type="InterPro" id="IPR022876">
    <property type="entry name" value="Tscrpt_rep_Rex"/>
</dbReference>
<dbReference type="InterPro" id="IPR036390">
    <property type="entry name" value="WH_DNA-bd_sf"/>
</dbReference>
<gene>
    <name evidence="7" type="primary">rex</name>
    <name evidence="9" type="ORF">SAMN04490355_101348</name>
</gene>
<comment type="function">
    <text evidence="7">Modulates transcription in response to changes in cellular NADH/NAD(+) redox state.</text>
</comment>
<dbReference type="AlphaFoldDB" id="A0A1I4JNH3"/>
<keyword evidence="5 7" id="KW-0238">DNA-binding</keyword>
<dbReference type="InterPro" id="IPR036388">
    <property type="entry name" value="WH-like_DNA-bd_sf"/>
</dbReference>
<feature type="DNA-binding region" description="H-T-H motif" evidence="7">
    <location>
        <begin position="20"/>
        <end position="59"/>
    </location>
</feature>
<dbReference type="NCBIfam" id="NF003993">
    <property type="entry name" value="PRK05472.2-2"/>
    <property type="match status" value="1"/>
</dbReference>
<organism evidence="9 10">
    <name type="scientific">Pelosinus propionicus DSM 13327</name>
    <dbReference type="NCBI Taxonomy" id="1123291"/>
    <lineage>
        <taxon>Bacteria</taxon>
        <taxon>Bacillati</taxon>
        <taxon>Bacillota</taxon>
        <taxon>Negativicutes</taxon>
        <taxon>Selenomonadales</taxon>
        <taxon>Sporomusaceae</taxon>
        <taxon>Pelosinus</taxon>
    </lineage>
</organism>
<proteinExistence type="inferred from homology"/>
<keyword evidence="10" id="KW-1185">Reference proteome</keyword>
<keyword evidence="2 7" id="KW-0678">Repressor</keyword>
<evidence type="ECO:0000256" key="1">
    <source>
        <dbReference type="ARBA" id="ARBA00022490"/>
    </source>
</evidence>
<evidence type="ECO:0000259" key="8">
    <source>
        <dbReference type="SMART" id="SM00881"/>
    </source>
</evidence>
<dbReference type="SUPFAM" id="SSF51735">
    <property type="entry name" value="NAD(P)-binding Rossmann-fold domains"/>
    <property type="match status" value="1"/>
</dbReference>
<evidence type="ECO:0000256" key="5">
    <source>
        <dbReference type="ARBA" id="ARBA00023125"/>
    </source>
</evidence>
<dbReference type="Proteomes" id="UP000199520">
    <property type="component" value="Unassembled WGS sequence"/>
</dbReference>
<evidence type="ECO:0000313" key="10">
    <source>
        <dbReference type="Proteomes" id="UP000199520"/>
    </source>
</evidence>
<evidence type="ECO:0000256" key="4">
    <source>
        <dbReference type="ARBA" id="ARBA00023027"/>
    </source>
</evidence>
<dbReference type="InterPro" id="IPR058236">
    <property type="entry name" value="Rex_actinobacterial-type"/>
</dbReference>
<dbReference type="Pfam" id="PF02629">
    <property type="entry name" value="CoA_binding"/>
    <property type="match status" value="1"/>
</dbReference>
<protein>
    <recommendedName>
        <fullName evidence="7">Redox-sensing transcriptional repressor Rex</fullName>
    </recommendedName>
</protein>
<feature type="domain" description="CoA-binding" evidence="8">
    <location>
        <begin position="83"/>
        <end position="184"/>
    </location>
</feature>
<evidence type="ECO:0000256" key="6">
    <source>
        <dbReference type="ARBA" id="ARBA00023163"/>
    </source>
</evidence>
<keyword evidence="3 7" id="KW-0805">Transcription regulation</keyword>
<dbReference type="GO" id="GO:0003700">
    <property type="term" value="F:DNA-binding transcription factor activity"/>
    <property type="evidence" value="ECO:0007669"/>
    <property type="project" value="UniProtKB-UniRule"/>
</dbReference>
<dbReference type="GO" id="GO:0005737">
    <property type="term" value="C:cytoplasm"/>
    <property type="evidence" value="ECO:0007669"/>
    <property type="project" value="UniProtKB-SubCell"/>
</dbReference>
<evidence type="ECO:0000256" key="2">
    <source>
        <dbReference type="ARBA" id="ARBA00022491"/>
    </source>
</evidence>
<dbReference type="NCBIfam" id="NF003996">
    <property type="entry name" value="PRK05472.2-5"/>
    <property type="match status" value="1"/>
</dbReference>
<dbReference type="GO" id="GO:0045892">
    <property type="term" value="P:negative regulation of DNA-templated transcription"/>
    <property type="evidence" value="ECO:0007669"/>
    <property type="project" value="InterPro"/>
</dbReference>
<accession>A0A1I4JNH3</accession>
<sequence>MKDSKDKMSISKATIDRLPLYFRTLRLSQEEGMEIISSEELGQRLGVTPEQIRKDLASFGQFGKKGVGYYVSELIRNIGEILGLDYNWHIAVVGVGHLGWALANYRNFDSLGFNLVAMFDVDPNKIGQCIKGTEVFHLDRLKEVMEERTIHIGIIAVPEMYAQEVADHLVAAGVRGIWNFAPRKIKVPEAVRVINEDLSVGLSSLSFYLARQTPTN</sequence>
<dbReference type="Pfam" id="PF06971">
    <property type="entry name" value="Put_DNA-bind_N"/>
    <property type="match status" value="1"/>
</dbReference>
<evidence type="ECO:0000313" key="9">
    <source>
        <dbReference type="EMBL" id="SFL68090.1"/>
    </source>
</evidence>
<comment type="similarity">
    <text evidence="7">Belongs to the transcriptional regulatory Rex family.</text>
</comment>
<keyword evidence="4 7" id="KW-0520">NAD</keyword>
<dbReference type="InterPro" id="IPR003781">
    <property type="entry name" value="CoA-bd"/>
</dbReference>
<comment type="subcellular location">
    <subcellularLocation>
        <location evidence="7">Cytoplasm</location>
    </subcellularLocation>
</comment>
<dbReference type="Gene3D" id="1.10.10.10">
    <property type="entry name" value="Winged helix-like DNA-binding domain superfamily/Winged helix DNA-binding domain"/>
    <property type="match status" value="1"/>
</dbReference>
<dbReference type="InterPro" id="IPR009718">
    <property type="entry name" value="Rex_DNA-bd_C_dom"/>
</dbReference>
<dbReference type="PANTHER" id="PTHR35786:SF1">
    <property type="entry name" value="REDOX-SENSING TRANSCRIPTIONAL REPRESSOR REX 1"/>
    <property type="match status" value="1"/>
</dbReference>
<dbReference type="Gene3D" id="3.40.50.720">
    <property type="entry name" value="NAD(P)-binding Rossmann-like Domain"/>
    <property type="match status" value="1"/>
</dbReference>